<keyword evidence="2" id="KW-1185">Reference proteome</keyword>
<evidence type="ECO:0000313" key="2">
    <source>
        <dbReference type="Proteomes" id="UP001595690"/>
    </source>
</evidence>
<dbReference type="Proteomes" id="UP001595690">
    <property type="component" value="Unassembled WGS sequence"/>
</dbReference>
<name>A0ABV8BQ33_9PSEU</name>
<accession>A0ABV8BQ33</accession>
<reference evidence="2" key="1">
    <citation type="journal article" date="2019" name="Int. J. Syst. Evol. Microbiol.">
        <title>The Global Catalogue of Microorganisms (GCM) 10K type strain sequencing project: providing services to taxonomists for standard genome sequencing and annotation.</title>
        <authorList>
            <consortium name="The Broad Institute Genomics Platform"/>
            <consortium name="The Broad Institute Genome Sequencing Center for Infectious Disease"/>
            <person name="Wu L."/>
            <person name="Ma J."/>
        </authorList>
    </citation>
    <scope>NUCLEOTIDE SEQUENCE [LARGE SCALE GENOMIC DNA]</scope>
    <source>
        <strain evidence="2">CGMCC 4.7405</strain>
    </source>
</reference>
<evidence type="ECO:0000313" key="1">
    <source>
        <dbReference type="EMBL" id="MFC3891744.1"/>
    </source>
</evidence>
<sequence length="162" mass="18833">MREPSSLDLRRLVEIRYNPIRRTKEGCTVSDDPLGDEGLDIGLDTMARDEPGARIHFEVRQADDPQNVEFRLEVADRITWWKSLDIYMALTPGTFIPIGRRIETKDAVKAAEAFVQPFELTKFGRVSLWKGGFLGFGAWVLDWHYNAWANRGRKFVFRWEED</sequence>
<protein>
    <submittedName>
        <fullName evidence="1">Uncharacterized protein</fullName>
    </submittedName>
</protein>
<dbReference type="EMBL" id="JBHRZI010000011">
    <property type="protein sequence ID" value="MFC3891744.1"/>
    <property type="molecule type" value="Genomic_DNA"/>
</dbReference>
<gene>
    <name evidence="1" type="ORF">ACFOWZ_09660</name>
</gene>
<comment type="caution">
    <text evidence="1">The sequence shown here is derived from an EMBL/GenBank/DDBJ whole genome shotgun (WGS) entry which is preliminary data.</text>
</comment>
<proteinExistence type="predicted"/>
<organism evidence="1 2">
    <name type="scientific">Lentzea rhizosphaerae</name>
    <dbReference type="NCBI Taxonomy" id="2041025"/>
    <lineage>
        <taxon>Bacteria</taxon>
        <taxon>Bacillati</taxon>
        <taxon>Actinomycetota</taxon>
        <taxon>Actinomycetes</taxon>
        <taxon>Pseudonocardiales</taxon>
        <taxon>Pseudonocardiaceae</taxon>
        <taxon>Lentzea</taxon>
    </lineage>
</organism>